<keyword evidence="3" id="KW-1185">Reference proteome</keyword>
<feature type="region of interest" description="Disordered" evidence="1">
    <location>
        <begin position="11"/>
        <end position="33"/>
    </location>
</feature>
<sequence>MAVGTKLEIYPGDPSYGANKFQHAPPLVPTNSHYPTREFEALASSLRDHATPRLPKPSGAPTTNVSNLKRRKPQLSTHSYPDRLPDFQLPALPTPRRVLFLLNFSSSLNSNQRSGLVYHVRFDRSDNHNRLVDLFMQQTPPATTTGADAAATPAPEPRPQFQQRDCLRVGGGYSGSYVEPWTRRSFHVQQSTA</sequence>
<reference evidence="2 3" key="1">
    <citation type="journal article" date="2019" name="Nat. Ecol. Evol.">
        <title>Megaphylogeny resolves global patterns of mushroom evolution.</title>
        <authorList>
            <person name="Varga T."/>
            <person name="Krizsan K."/>
            <person name="Foldi C."/>
            <person name="Dima B."/>
            <person name="Sanchez-Garcia M."/>
            <person name="Sanchez-Ramirez S."/>
            <person name="Szollosi G.J."/>
            <person name="Szarkandi J.G."/>
            <person name="Papp V."/>
            <person name="Albert L."/>
            <person name="Andreopoulos W."/>
            <person name="Angelini C."/>
            <person name="Antonin V."/>
            <person name="Barry K.W."/>
            <person name="Bougher N.L."/>
            <person name="Buchanan P."/>
            <person name="Buyck B."/>
            <person name="Bense V."/>
            <person name="Catcheside P."/>
            <person name="Chovatia M."/>
            <person name="Cooper J."/>
            <person name="Damon W."/>
            <person name="Desjardin D."/>
            <person name="Finy P."/>
            <person name="Geml J."/>
            <person name="Haridas S."/>
            <person name="Hughes K."/>
            <person name="Justo A."/>
            <person name="Karasinski D."/>
            <person name="Kautmanova I."/>
            <person name="Kiss B."/>
            <person name="Kocsube S."/>
            <person name="Kotiranta H."/>
            <person name="LaButti K.M."/>
            <person name="Lechner B.E."/>
            <person name="Liimatainen K."/>
            <person name="Lipzen A."/>
            <person name="Lukacs Z."/>
            <person name="Mihaltcheva S."/>
            <person name="Morgado L.N."/>
            <person name="Niskanen T."/>
            <person name="Noordeloos M.E."/>
            <person name="Ohm R.A."/>
            <person name="Ortiz-Santana B."/>
            <person name="Ovrebo C."/>
            <person name="Racz N."/>
            <person name="Riley R."/>
            <person name="Savchenko A."/>
            <person name="Shiryaev A."/>
            <person name="Soop K."/>
            <person name="Spirin V."/>
            <person name="Szebenyi C."/>
            <person name="Tomsovsky M."/>
            <person name="Tulloss R.E."/>
            <person name="Uehling J."/>
            <person name="Grigoriev I.V."/>
            <person name="Vagvolgyi C."/>
            <person name="Papp T."/>
            <person name="Martin F.M."/>
            <person name="Miettinen O."/>
            <person name="Hibbett D.S."/>
            <person name="Nagy L.G."/>
        </authorList>
    </citation>
    <scope>NUCLEOTIDE SEQUENCE [LARGE SCALE GENOMIC DNA]</scope>
    <source>
        <strain evidence="2 3">CBS 121175</strain>
    </source>
</reference>
<feature type="region of interest" description="Disordered" evidence="1">
    <location>
        <begin position="141"/>
        <end position="161"/>
    </location>
</feature>
<accession>A0A5C3KVU7</accession>
<feature type="compositionally biased region" description="Low complexity" evidence="1">
    <location>
        <begin position="141"/>
        <end position="153"/>
    </location>
</feature>
<evidence type="ECO:0000313" key="3">
    <source>
        <dbReference type="Proteomes" id="UP000307440"/>
    </source>
</evidence>
<evidence type="ECO:0000256" key="1">
    <source>
        <dbReference type="SAM" id="MobiDB-lite"/>
    </source>
</evidence>
<dbReference type="EMBL" id="ML210200">
    <property type="protein sequence ID" value="TFK24457.1"/>
    <property type="molecule type" value="Genomic_DNA"/>
</dbReference>
<dbReference type="AlphaFoldDB" id="A0A5C3KVU7"/>
<protein>
    <submittedName>
        <fullName evidence="2">Uncharacterized protein</fullName>
    </submittedName>
</protein>
<proteinExistence type="predicted"/>
<organism evidence="2 3">
    <name type="scientific">Coprinopsis marcescibilis</name>
    <name type="common">Agaric fungus</name>
    <name type="synonym">Psathyrella marcescibilis</name>
    <dbReference type="NCBI Taxonomy" id="230819"/>
    <lineage>
        <taxon>Eukaryota</taxon>
        <taxon>Fungi</taxon>
        <taxon>Dikarya</taxon>
        <taxon>Basidiomycota</taxon>
        <taxon>Agaricomycotina</taxon>
        <taxon>Agaricomycetes</taxon>
        <taxon>Agaricomycetidae</taxon>
        <taxon>Agaricales</taxon>
        <taxon>Agaricineae</taxon>
        <taxon>Psathyrellaceae</taxon>
        <taxon>Coprinopsis</taxon>
    </lineage>
</organism>
<dbReference type="Proteomes" id="UP000307440">
    <property type="component" value="Unassembled WGS sequence"/>
</dbReference>
<name>A0A5C3KVU7_COPMA</name>
<evidence type="ECO:0000313" key="2">
    <source>
        <dbReference type="EMBL" id="TFK24457.1"/>
    </source>
</evidence>
<feature type="region of interest" description="Disordered" evidence="1">
    <location>
        <begin position="49"/>
        <end position="88"/>
    </location>
</feature>
<gene>
    <name evidence="2" type="ORF">FA15DRAFT_741207</name>
</gene>